<name>A0A1F6MVE0_9BACT</name>
<evidence type="ECO:0000313" key="1">
    <source>
        <dbReference type="EMBL" id="OGH75676.1"/>
    </source>
</evidence>
<organism evidence="1 2">
    <name type="scientific">Candidatus Magasanikbacteria bacterium RIFCSPLOWO2_12_FULL_43_12</name>
    <dbReference type="NCBI Taxonomy" id="1798692"/>
    <lineage>
        <taxon>Bacteria</taxon>
        <taxon>Candidatus Magasanikiibacteriota</taxon>
    </lineage>
</organism>
<reference evidence="1 2" key="1">
    <citation type="journal article" date="2016" name="Nat. Commun.">
        <title>Thousands of microbial genomes shed light on interconnected biogeochemical processes in an aquifer system.</title>
        <authorList>
            <person name="Anantharaman K."/>
            <person name="Brown C.T."/>
            <person name="Hug L.A."/>
            <person name="Sharon I."/>
            <person name="Castelle C.J."/>
            <person name="Probst A.J."/>
            <person name="Thomas B.C."/>
            <person name="Singh A."/>
            <person name="Wilkins M.J."/>
            <person name="Karaoz U."/>
            <person name="Brodie E.L."/>
            <person name="Williams K.H."/>
            <person name="Hubbard S.S."/>
            <person name="Banfield J.F."/>
        </authorList>
    </citation>
    <scope>NUCLEOTIDE SEQUENCE [LARGE SCALE GENOMIC DNA]</scope>
</reference>
<dbReference type="Proteomes" id="UP000178347">
    <property type="component" value="Unassembled WGS sequence"/>
</dbReference>
<gene>
    <name evidence="1" type="ORF">A3G00_04260</name>
</gene>
<accession>A0A1F6MVE0</accession>
<dbReference type="EMBL" id="MFQN01000004">
    <property type="protein sequence ID" value="OGH75676.1"/>
    <property type="molecule type" value="Genomic_DNA"/>
</dbReference>
<evidence type="ECO:0000313" key="2">
    <source>
        <dbReference type="Proteomes" id="UP000178347"/>
    </source>
</evidence>
<comment type="caution">
    <text evidence="1">The sequence shown here is derived from an EMBL/GenBank/DDBJ whole genome shotgun (WGS) entry which is preliminary data.</text>
</comment>
<dbReference type="AlphaFoldDB" id="A0A1F6MVE0"/>
<sequence length="73" mass="8278">MGYTLTARLMERTCLKPLQLTLWEGSRLVTQSYCAGTVSAGREHVEDMAKRYQLDAAELINQIHAQLPKLPPY</sequence>
<proteinExistence type="predicted"/>
<protein>
    <submittedName>
        <fullName evidence="1">Uncharacterized protein</fullName>
    </submittedName>
</protein>